<sequence length="652" mass="71215">MPTLSFSAPSRALIILLIALSVFSLDVYSHPDISHERHQQRLQEGAAEEHRPVVMGSRPGYQLYSAEDLSGTDFSTICRTALSAIIMCRDYTRIFTTPKYFGTPLSGDAGDICTDECKSSLEAWYHGVKEHCEDQRFDNGLPAYHYGGSILYGYTETCLRNAAGDYCNDVIDGFDGDDRAVGDMPIIELCDECFILKLQTMQSSSYSVMSWSEFYQDLWARAVDVCNISGASWDAPDPVLPGEDLGPPFCLSNNYYTTVPGDTCDTIALANNVPSAGIVLGNLGLFAEMNCTHLTPGTKICLGSIICLTPPGGLYEDQPADGPDHLGHSDRLVSRERAPLPDGAVPAVGTSLDCSLDCGGWSMAEESDDCTSLITRNNMALDDLLNLNPSLGVNFASRSAGFTINAAYCVPWYFPPRPPQRVSRLGCWRNLDEGFYPLYHRSYTDETDMDVLQCVRFCRSEGFLYSGILAGIKCFCGAEIDINSELLDSAECNAACVGNENHQCGGMTDAITVYGLTDTLKFTWARVGCFETSAEDPTLSGTLTTIMYNSPADCARACLNDHGFFGLHNGDKCICGDEINEKTAQVADELCDIRCVLGSTCGGAEHMEVYGTKLVRPQPEITHPPAPDSLDMTLPKWIPFPTEPVDPSRPWF</sequence>
<evidence type="ECO:0000256" key="2">
    <source>
        <dbReference type="ARBA" id="ARBA00022692"/>
    </source>
</evidence>
<evidence type="ECO:0000256" key="4">
    <source>
        <dbReference type="ARBA" id="ARBA00022989"/>
    </source>
</evidence>
<accession>A0A084G991</accession>
<dbReference type="KEGG" id="sapo:SAPIO_CDS4084"/>
<dbReference type="OMA" id="PDISHER"/>
<keyword evidence="2" id="KW-0812">Transmembrane</keyword>
<dbReference type="SMART" id="SM00321">
    <property type="entry name" value="WSC"/>
    <property type="match status" value="2"/>
</dbReference>
<keyword evidence="11" id="KW-1185">Reference proteome</keyword>
<dbReference type="OrthoDB" id="5985073at2759"/>
<dbReference type="HOGENOM" id="CLU_368027_0_0_1"/>
<evidence type="ECO:0000256" key="3">
    <source>
        <dbReference type="ARBA" id="ARBA00022729"/>
    </source>
</evidence>
<dbReference type="PANTHER" id="PTHR24269:SF16">
    <property type="entry name" value="PROTEIN SLG1"/>
    <property type="match status" value="1"/>
</dbReference>
<protein>
    <recommendedName>
        <fullName evidence="12">WSC domain-containing protein</fullName>
    </recommendedName>
</protein>
<dbReference type="EMBL" id="JOWA01000090">
    <property type="protein sequence ID" value="KEZ43903.1"/>
    <property type="molecule type" value="Genomic_DNA"/>
</dbReference>
<evidence type="ECO:0000256" key="5">
    <source>
        <dbReference type="ARBA" id="ARBA00023136"/>
    </source>
</evidence>
<keyword evidence="5" id="KW-0472">Membrane</keyword>
<dbReference type="GeneID" id="27723156"/>
<dbReference type="InterPro" id="IPR018392">
    <property type="entry name" value="LysM"/>
</dbReference>
<dbReference type="PROSITE" id="PS51782">
    <property type="entry name" value="LYSM"/>
    <property type="match status" value="1"/>
</dbReference>
<comment type="caution">
    <text evidence="10">The sequence shown here is derived from an EMBL/GenBank/DDBJ whole genome shotgun (WGS) entry which is preliminary data.</text>
</comment>
<dbReference type="Pfam" id="PF01476">
    <property type="entry name" value="LysM"/>
    <property type="match status" value="1"/>
</dbReference>
<feature type="domain" description="LysM" evidence="9">
    <location>
        <begin position="254"/>
        <end position="302"/>
    </location>
</feature>
<evidence type="ECO:0000256" key="1">
    <source>
        <dbReference type="ARBA" id="ARBA00004167"/>
    </source>
</evidence>
<comment type="subcellular location">
    <subcellularLocation>
        <location evidence="1">Membrane</location>
        <topology evidence="1">Single-pass membrane protein</topology>
    </subcellularLocation>
</comment>
<proteinExistence type="predicted"/>
<dbReference type="Proteomes" id="UP000028545">
    <property type="component" value="Unassembled WGS sequence"/>
</dbReference>
<keyword evidence="3 7" id="KW-0732">Signal</keyword>
<feature type="domain" description="WSC" evidence="8">
    <location>
        <begin position="523"/>
        <end position="613"/>
    </location>
</feature>
<evidence type="ECO:0000259" key="9">
    <source>
        <dbReference type="PROSITE" id="PS51782"/>
    </source>
</evidence>
<dbReference type="RefSeq" id="XP_016643702.1">
    <property type="nucleotide sequence ID" value="XM_016786726.1"/>
</dbReference>
<dbReference type="VEuPathDB" id="FungiDB:SAPIO_CDS4084"/>
<evidence type="ECO:0000313" key="11">
    <source>
        <dbReference type="Proteomes" id="UP000028545"/>
    </source>
</evidence>
<evidence type="ECO:0000256" key="7">
    <source>
        <dbReference type="SAM" id="SignalP"/>
    </source>
</evidence>
<dbReference type="PANTHER" id="PTHR24269">
    <property type="entry name" value="KREMEN PROTEIN"/>
    <property type="match status" value="1"/>
</dbReference>
<evidence type="ECO:0000313" key="10">
    <source>
        <dbReference type="EMBL" id="KEZ43903.1"/>
    </source>
</evidence>
<evidence type="ECO:0000259" key="8">
    <source>
        <dbReference type="PROSITE" id="PS51212"/>
    </source>
</evidence>
<organism evidence="10 11">
    <name type="scientific">Pseudallescheria apiosperma</name>
    <name type="common">Scedosporium apiospermum</name>
    <dbReference type="NCBI Taxonomy" id="563466"/>
    <lineage>
        <taxon>Eukaryota</taxon>
        <taxon>Fungi</taxon>
        <taxon>Dikarya</taxon>
        <taxon>Ascomycota</taxon>
        <taxon>Pezizomycotina</taxon>
        <taxon>Sordariomycetes</taxon>
        <taxon>Hypocreomycetidae</taxon>
        <taxon>Microascales</taxon>
        <taxon>Microascaceae</taxon>
        <taxon>Scedosporium</taxon>
    </lineage>
</organism>
<dbReference type="PROSITE" id="PS51212">
    <property type="entry name" value="WSC"/>
    <property type="match status" value="2"/>
</dbReference>
<gene>
    <name evidence="10" type="ORF">SAPIO_CDS4084</name>
</gene>
<dbReference type="InterPro" id="IPR036779">
    <property type="entry name" value="LysM_dom_sf"/>
</dbReference>
<dbReference type="AlphaFoldDB" id="A0A084G991"/>
<evidence type="ECO:0000256" key="6">
    <source>
        <dbReference type="ARBA" id="ARBA00023180"/>
    </source>
</evidence>
<dbReference type="Gene3D" id="3.10.350.10">
    <property type="entry name" value="LysM domain"/>
    <property type="match status" value="1"/>
</dbReference>
<dbReference type="Pfam" id="PF01822">
    <property type="entry name" value="WSC"/>
    <property type="match status" value="2"/>
</dbReference>
<feature type="domain" description="WSC" evidence="8">
    <location>
        <begin position="421"/>
        <end position="517"/>
    </location>
</feature>
<evidence type="ECO:0008006" key="12">
    <source>
        <dbReference type="Google" id="ProtNLM"/>
    </source>
</evidence>
<reference evidence="10 11" key="1">
    <citation type="journal article" date="2014" name="Genome Announc.">
        <title>Draft genome sequence of the pathogenic fungus Scedosporium apiospermum.</title>
        <authorList>
            <person name="Vandeputte P."/>
            <person name="Ghamrawi S."/>
            <person name="Rechenmann M."/>
            <person name="Iltis A."/>
            <person name="Giraud S."/>
            <person name="Fleury M."/>
            <person name="Thornton C."/>
            <person name="Delhaes L."/>
            <person name="Meyer W."/>
            <person name="Papon N."/>
            <person name="Bouchara J.P."/>
        </authorList>
    </citation>
    <scope>NUCLEOTIDE SEQUENCE [LARGE SCALE GENOMIC DNA]</scope>
    <source>
        <strain evidence="10 11">IHEM 14462</strain>
    </source>
</reference>
<feature type="chain" id="PRO_5001775521" description="WSC domain-containing protein" evidence="7">
    <location>
        <begin position="25"/>
        <end position="652"/>
    </location>
</feature>
<dbReference type="InterPro" id="IPR002889">
    <property type="entry name" value="WSC_carb-bd"/>
</dbReference>
<name>A0A084G991_PSEDA</name>
<dbReference type="GO" id="GO:0005886">
    <property type="term" value="C:plasma membrane"/>
    <property type="evidence" value="ECO:0007669"/>
    <property type="project" value="TreeGrafter"/>
</dbReference>
<dbReference type="InterPro" id="IPR051836">
    <property type="entry name" value="Kremen_rcpt"/>
</dbReference>
<feature type="signal peptide" evidence="7">
    <location>
        <begin position="1"/>
        <end position="24"/>
    </location>
</feature>
<keyword evidence="4" id="KW-1133">Transmembrane helix</keyword>
<keyword evidence="6" id="KW-0325">Glycoprotein</keyword>